<dbReference type="OrthoDB" id="7920838at2759"/>
<dbReference type="EMBL" id="GAKP01000894">
    <property type="protein sequence ID" value="JAC58058.1"/>
    <property type="molecule type" value="Transcribed_RNA"/>
</dbReference>
<dbReference type="AlphaFoldDB" id="A0A034WW78"/>
<evidence type="ECO:0000313" key="2">
    <source>
        <dbReference type="Proteomes" id="UP001652620"/>
    </source>
</evidence>
<dbReference type="CTD" id="43038"/>
<protein>
    <submittedName>
        <fullName evidence="1">Protein bag-of-marbles</fullName>
    </submittedName>
    <submittedName>
        <fullName evidence="3">uncharacterized protein LOC105226551</fullName>
    </submittedName>
</protein>
<organism evidence="1">
    <name type="scientific">Bactrocera dorsalis</name>
    <name type="common">Oriental fruit fly</name>
    <name type="synonym">Dacus dorsalis</name>
    <dbReference type="NCBI Taxonomy" id="27457"/>
    <lineage>
        <taxon>Eukaryota</taxon>
        <taxon>Metazoa</taxon>
        <taxon>Ecdysozoa</taxon>
        <taxon>Arthropoda</taxon>
        <taxon>Hexapoda</taxon>
        <taxon>Insecta</taxon>
        <taxon>Pterygota</taxon>
        <taxon>Neoptera</taxon>
        <taxon>Endopterygota</taxon>
        <taxon>Diptera</taxon>
        <taxon>Brachycera</taxon>
        <taxon>Muscomorpha</taxon>
        <taxon>Tephritoidea</taxon>
        <taxon>Tephritidae</taxon>
        <taxon>Bactrocera</taxon>
        <taxon>Bactrocera</taxon>
    </lineage>
</organism>
<accession>A0A034WW78</accession>
<name>A0A034WW78_BACDO</name>
<proteinExistence type="predicted"/>
<dbReference type="RefSeq" id="XP_011203771.1">
    <property type="nucleotide sequence ID" value="XM_011205469.3"/>
</dbReference>
<evidence type="ECO:0000313" key="1">
    <source>
        <dbReference type="EMBL" id="JAC58058.1"/>
    </source>
</evidence>
<evidence type="ECO:0000313" key="3">
    <source>
        <dbReference type="RefSeq" id="XP_011203771.1"/>
    </source>
</evidence>
<dbReference type="RefSeq" id="XP_011203771.2">
    <property type="nucleotide sequence ID" value="XM_011205469.4"/>
</dbReference>
<gene>
    <name evidence="1" type="primary">BAM</name>
    <name evidence="3" type="synonym">LOC105226551</name>
</gene>
<dbReference type="Proteomes" id="UP001652620">
    <property type="component" value="Chromosome 2"/>
</dbReference>
<reference evidence="1" key="1">
    <citation type="journal article" date="2014" name="BMC Genomics">
        <title>Characterizing the developmental transcriptome of the oriental fruit fly, Bactrocera dorsalis (Diptera: Tephritidae) through comparative genomic analysis with Drosophila melanogaster utilizing modENCODE datasets.</title>
        <authorList>
            <person name="Geib S.M."/>
            <person name="Calla B."/>
            <person name="Hall B."/>
            <person name="Hou S."/>
            <person name="Manoukis N.C."/>
        </authorList>
    </citation>
    <scope>NUCLEOTIDE SEQUENCE</scope>
    <source>
        <strain evidence="1">Punador</strain>
    </source>
</reference>
<dbReference type="GeneID" id="105226551"/>
<keyword evidence="2" id="KW-1185">Reference proteome</keyword>
<dbReference type="KEGG" id="bdr:105226551"/>
<sequence length="543" mass="60826">MAIYHQPSCKNDSQILNTNMETISQELSSLLIGGELDSVGAIGLTATTKSPEVIGLPMPYVESCVAHLSNNCLKDDKSCGNVTGAVEKSRTMNTREAHMLQLYRQYYYHHQLQNQQMHQNKRNNQQHFHIASNLYGSAATSHSDAIAQFHSAIAPGTIGLNDGVNCNYSSVPILSKEISQIRSSNDTNLTCGVSSKASTAPKFEFHFLRHQNSNALHPDPNVVPLISSASFNAGETDFYRSGSRNNNGTVNKVNGVSQRRFSKYNDTLKEQEIDYDKIVVDLSTLGLPLDNKEPNPVLRLFGLLRKMHYYLNDVLPLNAFDADTQLQAGKMQTDAQTKCSMPCTMNVQYQVKQAAKKCTIFLCEMQRILNAHKVYNMELELHMECEQSLNKLRNFLTQFETFKRIEMEHKRGQFVTEQARTQTQLLEKLILQLNDQIREAHIYVHAFNWAVERTNRSTIYNTGLKHEIVTPNNNDGSVFGEAVVATAFTGRGVVGFTHAMSATNGDIDQQTTTVNETYFNADAGAVINIFNDTDRRHIGAGQK</sequence>
<reference evidence="3" key="2">
    <citation type="submission" date="2022-04" db="UniProtKB">
        <authorList>
            <consortium name="RefSeq"/>
        </authorList>
    </citation>
    <scope>IDENTIFICATION</scope>
    <source>
        <strain evidence="3">Punador</strain>
    </source>
</reference>